<dbReference type="InterPro" id="IPR015947">
    <property type="entry name" value="PUA-like_sf"/>
</dbReference>
<dbReference type="PANTHER" id="PTHR14087">
    <property type="entry name" value="THYMOCYTE NUCLEAR PROTEIN 1"/>
    <property type="match status" value="1"/>
</dbReference>
<dbReference type="Pfam" id="PF01878">
    <property type="entry name" value="EVE"/>
    <property type="match status" value="1"/>
</dbReference>
<evidence type="ECO:0000313" key="3">
    <source>
        <dbReference type="Proteomes" id="UP000033774"/>
    </source>
</evidence>
<feature type="domain" description="EVE" evidence="1">
    <location>
        <begin position="2"/>
        <end position="132"/>
    </location>
</feature>
<reference evidence="2 3" key="1">
    <citation type="submission" date="2015-03" db="EMBL/GenBank/DDBJ databases">
        <title>Draft genome sequence of Elstera litoralis.</title>
        <authorList>
            <person name="Rahalkar M.C."/>
            <person name="Dhakephalkar P.K."/>
            <person name="Pore S.D."/>
            <person name="Arora P."/>
            <person name="Kapse N.G."/>
            <person name="Pandit P.S."/>
        </authorList>
    </citation>
    <scope>NUCLEOTIDE SEQUENCE [LARGE SCALE GENOMIC DNA]</scope>
    <source>
        <strain evidence="2 3">Dia-1</strain>
    </source>
</reference>
<dbReference type="PANTHER" id="PTHR14087:SF8">
    <property type="entry name" value="OS03G0676100 PROTEIN"/>
    <property type="match status" value="1"/>
</dbReference>
<dbReference type="SUPFAM" id="SSF88697">
    <property type="entry name" value="PUA domain-like"/>
    <property type="match status" value="1"/>
</dbReference>
<organism evidence="2 3">
    <name type="scientific">Elstera litoralis</name>
    <dbReference type="NCBI Taxonomy" id="552518"/>
    <lineage>
        <taxon>Bacteria</taxon>
        <taxon>Pseudomonadati</taxon>
        <taxon>Pseudomonadota</taxon>
        <taxon>Alphaproteobacteria</taxon>
        <taxon>Rhodospirillales</taxon>
        <taxon>Rhodospirillaceae</taxon>
        <taxon>Elstera</taxon>
    </lineage>
</organism>
<dbReference type="CDD" id="cd21133">
    <property type="entry name" value="EVE"/>
    <property type="match status" value="1"/>
</dbReference>
<dbReference type="PATRIC" id="fig|552518.3.peg.2548"/>
<dbReference type="OrthoDB" id="9791347at2"/>
<name>A0A0F3IQX6_9PROT</name>
<comment type="caution">
    <text evidence="2">The sequence shown here is derived from an EMBL/GenBank/DDBJ whole genome shotgun (WGS) entry which is preliminary data.</text>
</comment>
<protein>
    <submittedName>
        <fullName evidence="2">Ubiquinol-cytochrome C reductase</fullName>
    </submittedName>
</protein>
<evidence type="ECO:0000313" key="2">
    <source>
        <dbReference type="EMBL" id="KJV09022.1"/>
    </source>
</evidence>
<dbReference type="AlphaFoldDB" id="A0A0F3IQX6"/>
<sequence>MAHWLMKSEPFKYSWEKMQADGRTHWDGVRNYQASNNLKAMRLGDECFFYHSNEGLAIVGIVEIVKEYYPDPSDPAGKFGMVDVAPRRSIPIPVTLAAIKAEPALAELPLVRQSRLSVSPVPEEAWALLCKMGGL</sequence>
<proteinExistence type="predicted"/>
<dbReference type="RefSeq" id="WP_045776414.1">
    <property type="nucleotide sequence ID" value="NZ_LAJY01000382.1"/>
</dbReference>
<dbReference type="InterPro" id="IPR052181">
    <property type="entry name" value="5hmC_binding"/>
</dbReference>
<dbReference type="Gene3D" id="3.10.590.10">
    <property type="entry name" value="ph1033 like domains"/>
    <property type="match status" value="1"/>
</dbReference>
<dbReference type="EMBL" id="LAJY01000382">
    <property type="protein sequence ID" value="KJV09022.1"/>
    <property type="molecule type" value="Genomic_DNA"/>
</dbReference>
<dbReference type="InterPro" id="IPR047197">
    <property type="entry name" value="THYN1-like_EVE"/>
</dbReference>
<gene>
    <name evidence="2" type="ORF">VZ95_14050</name>
</gene>
<evidence type="ECO:0000259" key="1">
    <source>
        <dbReference type="Pfam" id="PF01878"/>
    </source>
</evidence>
<dbReference type="InterPro" id="IPR002740">
    <property type="entry name" value="EVE_domain"/>
</dbReference>
<keyword evidence="3" id="KW-1185">Reference proteome</keyword>
<dbReference type="Proteomes" id="UP000033774">
    <property type="component" value="Unassembled WGS sequence"/>
</dbReference>
<accession>A0A0F3IQX6</accession>